<protein>
    <submittedName>
        <fullName evidence="2">Uncharacterized protein</fullName>
    </submittedName>
</protein>
<dbReference type="EMBL" id="BLLK01000047">
    <property type="protein sequence ID" value="GFH54386.1"/>
    <property type="molecule type" value="Genomic_DNA"/>
</dbReference>
<sequence>MSNLACITVLCYVATMQSINAVAPTQLKGWQLRGSLKVIKEMELNLEEGNDIREMENEVQQKLINEAYFESKLEAAKYQDREEIEYYDDDEIPGVFGDMIEEIAE</sequence>
<feature type="signal peptide" evidence="1">
    <location>
        <begin position="1"/>
        <end position="21"/>
    </location>
</feature>
<dbReference type="Proteomes" id="UP001054902">
    <property type="component" value="Unassembled WGS sequence"/>
</dbReference>
<gene>
    <name evidence="2" type="ORF">CTEN210_10862</name>
</gene>
<organism evidence="2 3">
    <name type="scientific">Chaetoceros tenuissimus</name>
    <dbReference type="NCBI Taxonomy" id="426638"/>
    <lineage>
        <taxon>Eukaryota</taxon>
        <taxon>Sar</taxon>
        <taxon>Stramenopiles</taxon>
        <taxon>Ochrophyta</taxon>
        <taxon>Bacillariophyta</taxon>
        <taxon>Coscinodiscophyceae</taxon>
        <taxon>Chaetocerotophycidae</taxon>
        <taxon>Chaetocerotales</taxon>
        <taxon>Chaetocerotaceae</taxon>
        <taxon>Chaetoceros</taxon>
    </lineage>
</organism>
<proteinExistence type="predicted"/>
<evidence type="ECO:0000256" key="1">
    <source>
        <dbReference type="SAM" id="SignalP"/>
    </source>
</evidence>
<name>A0AAD3CYA1_9STRA</name>
<evidence type="ECO:0000313" key="3">
    <source>
        <dbReference type="Proteomes" id="UP001054902"/>
    </source>
</evidence>
<keyword evidence="3" id="KW-1185">Reference proteome</keyword>
<accession>A0AAD3CYA1</accession>
<comment type="caution">
    <text evidence="2">The sequence shown here is derived from an EMBL/GenBank/DDBJ whole genome shotgun (WGS) entry which is preliminary data.</text>
</comment>
<dbReference type="AlphaFoldDB" id="A0AAD3CYA1"/>
<reference evidence="2 3" key="1">
    <citation type="journal article" date="2021" name="Sci. Rep.">
        <title>The genome of the diatom Chaetoceros tenuissimus carries an ancient integrated fragment of an extant virus.</title>
        <authorList>
            <person name="Hongo Y."/>
            <person name="Kimura K."/>
            <person name="Takaki Y."/>
            <person name="Yoshida Y."/>
            <person name="Baba S."/>
            <person name="Kobayashi G."/>
            <person name="Nagasaki K."/>
            <person name="Hano T."/>
            <person name="Tomaru Y."/>
        </authorList>
    </citation>
    <scope>NUCLEOTIDE SEQUENCE [LARGE SCALE GENOMIC DNA]</scope>
    <source>
        <strain evidence="2 3">NIES-3715</strain>
    </source>
</reference>
<feature type="chain" id="PRO_5042085375" evidence="1">
    <location>
        <begin position="22"/>
        <end position="105"/>
    </location>
</feature>
<evidence type="ECO:0000313" key="2">
    <source>
        <dbReference type="EMBL" id="GFH54386.1"/>
    </source>
</evidence>
<keyword evidence="1" id="KW-0732">Signal</keyword>